<feature type="compositionally biased region" description="Acidic residues" evidence="1">
    <location>
        <begin position="93"/>
        <end position="103"/>
    </location>
</feature>
<keyword evidence="3" id="KW-1185">Reference proteome</keyword>
<dbReference type="Proteomes" id="UP001396898">
    <property type="component" value="Unassembled WGS sequence"/>
</dbReference>
<name>A0ABR1ST11_9PEZI</name>
<protein>
    <submittedName>
        <fullName evidence="2">Uncharacterized protein</fullName>
    </submittedName>
</protein>
<gene>
    <name evidence="2" type="ORF">PG991_000780</name>
</gene>
<evidence type="ECO:0000313" key="3">
    <source>
        <dbReference type="Proteomes" id="UP001396898"/>
    </source>
</evidence>
<organism evidence="2 3">
    <name type="scientific">Apiospora marii</name>
    <dbReference type="NCBI Taxonomy" id="335849"/>
    <lineage>
        <taxon>Eukaryota</taxon>
        <taxon>Fungi</taxon>
        <taxon>Dikarya</taxon>
        <taxon>Ascomycota</taxon>
        <taxon>Pezizomycotina</taxon>
        <taxon>Sordariomycetes</taxon>
        <taxon>Xylariomycetidae</taxon>
        <taxon>Amphisphaeriales</taxon>
        <taxon>Apiosporaceae</taxon>
        <taxon>Apiospora</taxon>
    </lineage>
</organism>
<accession>A0ABR1ST11</accession>
<feature type="region of interest" description="Disordered" evidence="1">
    <location>
        <begin position="28"/>
        <end position="109"/>
    </location>
</feature>
<dbReference type="EMBL" id="JAQQWI010000002">
    <property type="protein sequence ID" value="KAK8037434.1"/>
    <property type="molecule type" value="Genomic_DNA"/>
</dbReference>
<sequence>MGDGSLLDFFGGNQLLAPALFWCPFQALGSPESQAGRPRKEAVRFPLGMSAAENNEQGIKEKGDDKDDPSEESTQAIDAPDPGPKGPEKKKDDEDDQSEEFFEVIDAPDPVWISEPLPKKWQVLRD</sequence>
<comment type="caution">
    <text evidence="2">The sequence shown here is derived from an EMBL/GenBank/DDBJ whole genome shotgun (WGS) entry which is preliminary data.</text>
</comment>
<evidence type="ECO:0000256" key="1">
    <source>
        <dbReference type="SAM" id="MobiDB-lite"/>
    </source>
</evidence>
<proteinExistence type="predicted"/>
<reference evidence="2 3" key="1">
    <citation type="submission" date="2023-01" db="EMBL/GenBank/DDBJ databases">
        <title>Analysis of 21 Apiospora genomes using comparative genomics revels a genus with tremendous synthesis potential of carbohydrate active enzymes and secondary metabolites.</title>
        <authorList>
            <person name="Sorensen T."/>
        </authorList>
    </citation>
    <scope>NUCLEOTIDE SEQUENCE [LARGE SCALE GENOMIC DNA]</scope>
    <source>
        <strain evidence="2 3">CBS 20057</strain>
    </source>
</reference>
<evidence type="ECO:0000313" key="2">
    <source>
        <dbReference type="EMBL" id="KAK8037434.1"/>
    </source>
</evidence>